<dbReference type="CDD" id="cd09135">
    <property type="entry name" value="PLDc_PGS1_euk_1"/>
    <property type="match status" value="1"/>
</dbReference>
<dbReference type="GO" id="GO:0008444">
    <property type="term" value="F:CDP-diacylglycerol-glycerol-3-phosphate 3-phosphatidyltransferase activity"/>
    <property type="evidence" value="ECO:0007669"/>
    <property type="project" value="UniProtKB-EC"/>
</dbReference>
<evidence type="ECO:0000313" key="14">
    <source>
        <dbReference type="Proteomes" id="UP000019118"/>
    </source>
</evidence>
<evidence type="ECO:0000256" key="8">
    <source>
        <dbReference type="ARBA" id="ARBA00023209"/>
    </source>
</evidence>
<evidence type="ECO:0000256" key="2">
    <source>
        <dbReference type="ARBA" id="ARBA00005042"/>
    </source>
</evidence>
<dbReference type="EnsemblMetazoa" id="XM_019910181.1">
    <property type="protein sequence ID" value="XP_019765740.1"/>
    <property type="gene ID" value="LOC109541339"/>
</dbReference>
<comment type="function">
    <text evidence="1 11">Functions in the biosynthesis of the anionic phospholipids phosphatidylglycerol and cardiolipin.</text>
</comment>
<dbReference type="KEGG" id="dpa:109541339"/>
<proteinExistence type="inferred from homology"/>
<dbReference type="Pfam" id="PF00614">
    <property type="entry name" value="PLDc"/>
    <property type="match status" value="1"/>
</dbReference>
<dbReference type="AlphaFoldDB" id="A0AAR5PXM4"/>
<dbReference type="GO" id="GO:0005524">
    <property type="term" value="F:ATP binding"/>
    <property type="evidence" value="ECO:0007669"/>
    <property type="project" value="UniProtKB-KW"/>
</dbReference>
<dbReference type="PROSITE" id="PS50035">
    <property type="entry name" value="PLD"/>
    <property type="match status" value="1"/>
</dbReference>
<evidence type="ECO:0000256" key="7">
    <source>
        <dbReference type="ARBA" id="ARBA00023098"/>
    </source>
</evidence>
<dbReference type="SUPFAM" id="SSF56024">
    <property type="entry name" value="Phospholipase D/nuclease"/>
    <property type="match status" value="1"/>
</dbReference>
<dbReference type="Gene3D" id="3.30.870.10">
    <property type="entry name" value="Endonuclease Chain A"/>
    <property type="match status" value="2"/>
</dbReference>
<keyword evidence="11" id="KW-0547">Nucleotide-binding</keyword>
<accession>A0AAR5PXM4</accession>
<dbReference type="EC" id="2.7.8.5" evidence="11"/>
<keyword evidence="8 11" id="KW-0594">Phospholipid biosynthesis</keyword>
<dbReference type="PANTHER" id="PTHR12586">
    <property type="entry name" value="CDP-DIACYLGLYCEROL--SERINE O-PHOSPHATIDYLTRANSFERASE"/>
    <property type="match status" value="1"/>
</dbReference>
<dbReference type="GO" id="GO:0005739">
    <property type="term" value="C:mitochondrion"/>
    <property type="evidence" value="ECO:0007669"/>
    <property type="project" value="UniProtKB-SubCell"/>
</dbReference>
<evidence type="ECO:0000256" key="4">
    <source>
        <dbReference type="ARBA" id="ARBA00022516"/>
    </source>
</evidence>
<comment type="catalytic activity">
    <reaction evidence="10 11">
        <text>a CDP-1,2-diacyl-sn-glycerol + sn-glycerol 3-phosphate = a 1,2-diacyl-sn-glycero-3-phospho-(1'-sn-glycero-3'-phosphate) + CMP + H(+)</text>
        <dbReference type="Rhea" id="RHEA:12593"/>
        <dbReference type="ChEBI" id="CHEBI:15378"/>
        <dbReference type="ChEBI" id="CHEBI:57597"/>
        <dbReference type="ChEBI" id="CHEBI:58332"/>
        <dbReference type="ChEBI" id="CHEBI:60110"/>
        <dbReference type="ChEBI" id="CHEBI:60377"/>
        <dbReference type="EC" id="2.7.8.5"/>
    </reaction>
</comment>
<reference evidence="13" key="2">
    <citation type="submission" date="2024-08" db="UniProtKB">
        <authorList>
            <consortium name="EnsemblMetazoa"/>
        </authorList>
    </citation>
    <scope>IDENTIFICATION</scope>
</reference>
<protein>
    <recommendedName>
        <fullName evidence="11">CDP-diacylglycerol--glycerol-3-phosphate 3-phosphatidyltransferase</fullName>
        <ecNumber evidence="11">2.7.8.5</ecNumber>
    </recommendedName>
</protein>
<dbReference type="InterPro" id="IPR001736">
    <property type="entry name" value="PLipase_D/transphosphatidylase"/>
</dbReference>
<keyword evidence="11" id="KW-0496">Mitochondrion</keyword>
<organism evidence="13 14">
    <name type="scientific">Dendroctonus ponderosae</name>
    <name type="common">Mountain pine beetle</name>
    <dbReference type="NCBI Taxonomy" id="77166"/>
    <lineage>
        <taxon>Eukaryota</taxon>
        <taxon>Metazoa</taxon>
        <taxon>Ecdysozoa</taxon>
        <taxon>Arthropoda</taxon>
        <taxon>Hexapoda</taxon>
        <taxon>Insecta</taxon>
        <taxon>Pterygota</taxon>
        <taxon>Neoptera</taxon>
        <taxon>Endopterygota</taxon>
        <taxon>Coleoptera</taxon>
        <taxon>Polyphaga</taxon>
        <taxon>Cucujiformia</taxon>
        <taxon>Curculionidae</taxon>
        <taxon>Scolytinae</taxon>
        <taxon>Dendroctonus</taxon>
    </lineage>
</organism>
<comment type="subcellular location">
    <subcellularLocation>
        <location evidence="11">Mitochondrion</location>
    </subcellularLocation>
</comment>
<keyword evidence="4 11" id="KW-0444">Lipid biosynthesis</keyword>
<sequence length="503" mass="57962">MFVTNTFAVISSCRCNLLIIVVDMIRRLFNTVLEGAVQSPSEGLFYPSPFTKSDTSNFGWLSSVTPCFPVNASNIRIISEPYQFYETLLHYCESASRRITLVSLYLGTGDLENQLVKALTANKQFQDKKLIINVLLDYTRGSRNRNNSRTALQPLLQDNETNCTISLYHTPVLRGLLKKYMPNRYNELIGLQHMKLYIFDDTLIISGANLSNDYFTNRQDRYYLIEDKKLTDFYSGLVHKVQSFSLRMDKNNNLSLSTDWNCAPYEGNKQDFIEKAADRVESYLEEYKQEQNMHSIHDCDTYIFPTFQMGQLGVEQDSYITEKVLGEAPVGSKLRIATGYFNLTSQYMSTLIHDCQADCEILMAHPKANGFLGAKGLAGGIPYAYSLIAEKFRRQCEKNKQQHRIYLLEYLRDGWTYHGKGLWYYPPKSKYPCLTMVGSPNFGDRSVTKDLETQLVIVSENPQLRKQMHEESERLYGRGLIADTKREVPLWVNTFVSLFRSYF</sequence>
<dbReference type="PANTHER" id="PTHR12586:SF1">
    <property type="entry name" value="CDP-DIACYLGLYCEROL--GLYCEROL-3-PHOSPHATE 3-PHOSPHATIDYLTRANSFERASE, MITOCHONDRIAL"/>
    <property type="match status" value="1"/>
</dbReference>
<dbReference type="CDD" id="cd09137">
    <property type="entry name" value="PLDc_PGS1_euk_2"/>
    <property type="match status" value="1"/>
</dbReference>
<reference evidence="14" key="1">
    <citation type="journal article" date="2013" name="Genome Biol.">
        <title>Draft genome of the mountain pine beetle, Dendroctonus ponderosae Hopkins, a major forest pest.</title>
        <authorList>
            <person name="Keeling C.I."/>
            <person name="Yuen M.M."/>
            <person name="Liao N.Y."/>
            <person name="Docking T.R."/>
            <person name="Chan S.K."/>
            <person name="Taylor G.A."/>
            <person name="Palmquist D.L."/>
            <person name="Jackman S.D."/>
            <person name="Nguyen A."/>
            <person name="Li M."/>
            <person name="Henderson H."/>
            <person name="Janes J.K."/>
            <person name="Zhao Y."/>
            <person name="Pandoh P."/>
            <person name="Moore R."/>
            <person name="Sperling F.A."/>
            <person name="Huber D.P."/>
            <person name="Birol I."/>
            <person name="Jones S.J."/>
            <person name="Bohlmann J."/>
        </authorList>
    </citation>
    <scope>NUCLEOTIDE SEQUENCE</scope>
</reference>
<dbReference type="Proteomes" id="UP000019118">
    <property type="component" value="Unassembled WGS sequence"/>
</dbReference>
<evidence type="ECO:0000256" key="10">
    <source>
        <dbReference type="ARBA" id="ARBA00048586"/>
    </source>
</evidence>
<gene>
    <name evidence="13" type="primary">109541339</name>
</gene>
<comment type="similarity">
    <text evidence="3 11">Belongs to the CDP-alcohol phosphatidyltransferase class-II family.</text>
</comment>
<keyword evidence="6" id="KW-0677">Repeat</keyword>
<evidence type="ECO:0000256" key="1">
    <source>
        <dbReference type="ARBA" id="ARBA00003537"/>
    </source>
</evidence>
<evidence type="ECO:0000256" key="9">
    <source>
        <dbReference type="ARBA" id="ARBA00023264"/>
    </source>
</evidence>
<keyword evidence="7 11" id="KW-0443">Lipid metabolism</keyword>
<dbReference type="SMART" id="SM00155">
    <property type="entry name" value="PLDc"/>
    <property type="match status" value="1"/>
</dbReference>
<evidence type="ECO:0000256" key="11">
    <source>
        <dbReference type="RuleBase" id="RU365024"/>
    </source>
</evidence>
<comment type="pathway">
    <text evidence="2 11">Phospholipid metabolism; phosphatidylglycerol biosynthesis; phosphatidylglycerol from CDP-diacylglycerol: step 1/2.</text>
</comment>
<evidence type="ECO:0000256" key="5">
    <source>
        <dbReference type="ARBA" id="ARBA00022679"/>
    </source>
</evidence>
<keyword evidence="11" id="KW-0067">ATP-binding</keyword>
<dbReference type="PIRSF" id="PIRSF000850">
    <property type="entry name" value="Phospholipase_D_PSS"/>
    <property type="match status" value="1"/>
</dbReference>
<evidence type="ECO:0000313" key="13">
    <source>
        <dbReference type="EnsemblMetazoa" id="XP_019765740.1"/>
    </source>
</evidence>
<feature type="domain" description="PLD phosphodiesterase" evidence="12">
    <location>
        <begin position="188"/>
        <end position="214"/>
    </location>
</feature>
<evidence type="ECO:0000259" key="12">
    <source>
        <dbReference type="PROSITE" id="PS50035"/>
    </source>
</evidence>
<keyword evidence="14" id="KW-1185">Reference proteome</keyword>
<dbReference type="GO" id="GO:0032049">
    <property type="term" value="P:cardiolipin biosynthetic process"/>
    <property type="evidence" value="ECO:0007669"/>
    <property type="project" value="InterPro"/>
</dbReference>
<name>A0AAR5PXM4_DENPD</name>
<keyword evidence="9 11" id="KW-1208">Phospholipid metabolism</keyword>
<evidence type="ECO:0000256" key="6">
    <source>
        <dbReference type="ARBA" id="ARBA00022737"/>
    </source>
</evidence>
<dbReference type="InterPro" id="IPR016270">
    <property type="entry name" value="PGS1"/>
</dbReference>
<keyword evidence="5 11" id="KW-0808">Transferase</keyword>
<evidence type="ECO:0000256" key="3">
    <source>
        <dbReference type="ARBA" id="ARBA00010682"/>
    </source>
</evidence>